<dbReference type="Proteomes" id="UP000283269">
    <property type="component" value="Unassembled WGS sequence"/>
</dbReference>
<accession>A0A409XWJ0</accession>
<protein>
    <submittedName>
        <fullName evidence="1">Uncharacterized protein</fullName>
    </submittedName>
</protein>
<evidence type="ECO:0000313" key="2">
    <source>
        <dbReference type="Proteomes" id="UP000283269"/>
    </source>
</evidence>
<dbReference type="AlphaFoldDB" id="A0A409XWJ0"/>
<organism evidence="1 2">
    <name type="scientific">Psilocybe cyanescens</name>
    <dbReference type="NCBI Taxonomy" id="93625"/>
    <lineage>
        <taxon>Eukaryota</taxon>
        <taxon>Fungi</taxon>
        <taxon>Dikarya</taxon>
        <taxon>Basidiomycota</taxon>
        <taxon>Agaricomycotina</taxon>
        <taxon>Agaricomycetes</taxon>
        <taxon>Agaricomycetidae</taxon>
        <taxon>Agaricales</taxon>
        <taxon>Agaricineae</taxon>
        <taxon>Strophariaceae</taxon>
        <taxon>Psilocybe</taxon>
    </lineage>
</organism>
<keyword evidence="2" id="KW-1185">Reference proteome</keyword>
<sequence length="87" mass="9546">MESLVGCVLKQAPDATNLAGATSTTSVSGAASTMYPTIKQYRRHFRNLTITIPKAHGEIPYIDQEVLKRLGYTQEAGVVCDIQYDKI</sequence>
<reference evidence="1 2" key="1">
    <citation type="journal article" date="2018" name="Evol. Lett.">
        <title>Horizontal gene cluster transfer increased hallucinogenic mushroom diversity.</title>
        <authorList>
            <person name="Reynolds H.T."/>
            <person name="Vijayakumar V."/>
            <person name="Gluck-Thaler E."/>
            <person name="Korotkin H.B."/>
            <person name="Matheny P.B."/>
            <person name="Slot J.C."/>
        </authorList>
    </citation>
    <scope>NUCLEOTIDE SEQUENCE [LARGE SCALE GENOMIC DNA]</scope>
    <source>
        <strain evidence="1 2">2631</strain>
    </source>
</reference>
<name>A0A409XWJ0_PSICY</name>
<proteinExistence type="predicted"/>
<gene>
    <name evidence="1" type="ORF">CVT25_011677</name>
</gene>
<comment type="caution">
    <text evidence="1">The sequence shown here is derived from an EMBL/GenBank/DDBJ whole genome shotgun (WGS) entry which is preliminary data.</text>
</comment>
<dbReference type="EMBL" id="NHYD01000088">
    <property type="protein sequence ID" value="PPQ95134.1"/>
    <property type="molecule type" value="Genomic_DNA"/>
</dbReference>
<dbReference type="InParanoid" id="A0A409XWJ0"/>
<evidence type="ECO:0000313" key="1">
    <source>
        <dbReference type="EMBL" id="PPQ95134.1"/>
    </source>
</evidence>